<protein>
    <submittedName>
        <fullName evidence="1">Uncharacterized protein</fullName>
    </submittedName>
</protein>
<gene>
    <name evidence="1" type="ORF">ACCO45_004901</name>
</gene>
<reference evidence="1" key="1">
    <citation type="submission" date="2024-12" db="EMBL/GenBank/DDBJ databases">
        <title>Comparative genomics and development of molecular markers within Purpureocillium lilacinum and among Purpureocillium species.</title>
        <authorList>
            <person name="Yeh Z.-Y."/>
            <person name="Ni N.-T."/>
            <person name="Lo P.-H."/>
            <person name="Mushyakhwo K."/>
            <person name="Lin C.-F."/>
            <person name="Nai Y.-S."/>
        </authorList>
    </citation>
    <scope>NUCLEOTIDE SEQUENCE</scope>
    <source>
        <strain evidence="1">NCHU-NPUST-175</strain>
    </source>
</reference>
<dbReference type="EMBL" id="JBGNUJ010000004">
    <property type="protein sequence ID" value="KAL3959784.1"/>
    <property type="molecule type" value="Genomic_DNA"/>
</dbReference>
<keyword evidence="2" id="KW-1185">Reference proteome</keyword>
<name>A0ACC4DV57_PURLI</name>
<accession>A0ACC4DV57</accession>
<sequence length="357" mass="38770">MFSPKTVTAAPRRSSSGSVDRSTTSLAATARCCLRRPAAAATACLLSEASCAAGRACRAERTERAVGEPDSRMDLWCEGAARGTACGVRSARRRQLSALSALSSLEHGVASASFHEHRHRPAGKKRGRLRHMPTIVKTSSQDSRLRLTECAPALTPMSVTPPVPAPERTYPIRHPPHRETLVPQPEVQLNSSIAIAAAAVTAAAQEPQRAQPVRHAHDEHPARRPRHHGPQVPLQRAAKVEPPAVDVHQHWEQPPPRLVLLLRLILGRSIASTITFDTNTRSTSSSASSNRRTRSTIKSSRPKDIQPQRALLHPPLPSRTRRPLSPPLVPRIQRLPRLTGGTATARRNRSAAAYGTP</sequence>
<proteinExistence type="predicted"/>
<evidence type="ECO:0000313" key="2">
    <source>
        <dbReference type="Proteomes" id="UP001638806"/>
    </source>
</evidence>
<dbReference type="Proteomes" id="UP001638806">
    <property type="component" value="Unassembled WGS sequence"/>
</dbReference>
<comment type="caution">
    <text evidence="1">The sequence shown here is derived from an EMBL/GenBank/DDBJ whole genome shotgun (WGS) entry which is preliminary data.</text>
</comment>
<evidence type="ECO:0000313" key="1">
    <source>
        <dbReference type="EMBL" id="KAL3959784.1"/>
    </source>
</evidence>
<organism evidence="1 2">
    <name type="scientific">Purpureocillium lilacinum</name>
    <name type="common">Paecilomyces lilacinus</name>
    <dbReference type="NCBI Taxonomy" id="33203"/>
    <lineage>
        <taxon>Eukaryota</taxon>
        <taxon>Fungi</taxon>
        <taxon>Dikarya</taxon>
        <taxon>Ascomycota</taxon>
        <taxon>Pezizomycotina</taxon>
        <taxon>Sordariomycetes</taxon>
        <taxon>Hypocreomycetidae</taxon>
        <taxon>Hypocreales</taxon>
        <taxon>Ophiocordycipitaceae</taxon>
        <taxon>Purpureocillium</taxon>
    </lineage>
</organism>